<name>A0A1I1UFT8_9BURK</name>
<reference evidence="3" key="1">
    <citation type="submission" date="2016-10" db="EMBL/GenBank/DDBJ databases">
        <authorList>
            <person name="Varghese N."/>
            <person name="Submissions S."/>
        </authorList>
    </citation>
    <scope>NUCLEOTIDE SEQUENCE [LARGE SCALE GENOMIC DNA]</scope>
    <source>
        <strain evidence="3">CGMCC 1.12041</strain>
    </source>
</reference>
<proteinExistence type="predicted"/>
<feature type="chain" id="PRO_5011635303" evidence="1">
    <location>
        <begin position="22"/>
        <end position="367"/>
    </location>
</feature>
<gene>
    <name evidence="2" type="ORF">SAMN05216204_13353</name>
</gene>
<protein>
    <submittedName>
        <fullName evidence="2">Uncharacterized protein</fullName>
    </submittedName>
</protein>
<accession>A0A1I1UFT8</accession>
<feature type="signal peptide" evidence="1">
    <location>
        <begin position="1"/>
        <end position="21"/>
    </location>
</feature>
<dbReference type="AlphaFoldDB" id="A0A1I1UFT8"/>
<keyword evidence="3" id="KW-1185">Reference proteome</keyword>
<evidence type="ECO:0000313" key="3">
    <source>
        <dbReference type="Proteomes" id="UP000198639"/>
    </source>
</evidence>
<evidence type="ECO:0000256" key="1">
    <source>
        <dbReference type="SAM" id="SignalP"/>
    </source>
</evidence>
<organism evidence="2 3">
    <name type="scientific">Massilia yuzhufengensis</name>
    <dbReference type="NCBI Taxonomy" id="1164594"/>
    <lineage>
        <taxon>Bacteria</taxon>
        <taxon>Pseudomonadati</taxon>
        <taxon>Pseudomonadota</taxon>
        <taxon>Betaproteobacteria</taxon>
        <taxon>Burkholderiales</taxon>
        <taxon>Oxalobacteraceae</taxon>
        <taxon>Telluria group</taxon>
        <taxon>Massilia</taxon>
    </lineage>
</organism>
<dbReference type="EMBL" id="FOLD01000033">
    <property type="protein sequence ID" value="SFD69564.1"/>
    <property type="molecule type" value="Genomic_DNA"/>
</dbReference>
<sequence length="367" mass="39352">MMTKKILIAALLACAFGPALAGDMGFEEEPQAERRIVTRTGGDDMHLRLADALNMANVTGGDTTVIHLPRDRVVKNAPYSGELVSERTQTLGDGNQITRKTSSTSYRDSAGRTRIEVRNQDGEVVTVTIHDPVEGVRYILRPRDKSAIKVSAPGAAAIAARAAARAAAGEARAAGAHARIAGEQARLKIEELRKEGKLPDGVRERIIVKQVERSANGEHKDVQIRVAEVAEARIAARVAPMIAGAIGEHKWATKAETKDLGTREFNGVKATGTQRSYEIPAGEIGNRDAIVVSTETWTSPELQAVVYQKRTDPRAGDFVLRLENLKREEPAAALFAVPSDYTVKDPSALAKAAAEKAAAAVKAEKNG</sequence>
<dbReference type="RefSeq" id="WP_177207850.1">
    <property type="nucleotide sequence ID" value="NZ_FOLD01000033.1"/>
</dbReference>
<dbReference type="STRING" id="1164594.SAMN05216204_13353"/>
<dbReference type="Proteomes" id="UP000198639">
    <property type="component" value="Unassembled WGS sequence"/>
</dbReference>
<keyword evidence="1" id="KW-0732">Signal</keyword>
<evidence type="ECO:0000313" key="2">
    <source>
        <dbReference type="EMBL" id="SFD69564.1"/>
    </source>
</evidence>